<accession>A0A660LCA2</accession>
<evidence type="ECO:0000313" key="3">
    <source>
        <dbReference type="Proteomes" id="UP000278962"/>
    </source>
</evidence>
<evidence type="ECO:0000313" key="2">
    <source>
        <dbReference type="EMBL" id="RKQ92687.1"/>
    </source>
</evidence>
<evidence type="ECO:0000256" key="1">
    <source>
        <dbReference type="SAM" id="SignalP"/>
    </source>
</evidence>
<reference evidence="2 3" key="1">
    <citation type="submission" date="2018-10" db="EMBL/GenBank/DDBJ databases">
        <title>Genomic Encyclopedia of Archaeal and Bacterial Type Strains, Phase II (KMG-II): from individual species to whole genera.</title>
        <authorList>
            <person name="Goeker M."/>
        </authorList>
    </citation>
    <scope>NUCLEOTIDE SEQUENCE [LARGE SCALE GENOMIC DNA]</scope>
    <source>
        <strain evidence="2 3">DSM 14954</strain>
    </source>
</reference>
<sequence>MPRALLAALLILALALAPATASARQEAEAWATVNVCDTPKQPDAVGVRASMPGTPKGARLSMRFRMQYRAADGQWENVEGADSGWRVVGTARGVPVEYGWSFTFAKRSTPVTLRGVVKFRWRKGDTLPRQQEVATEAGHASKAGSDPAGYSAATCVL</sequence>
<dbReference type="Proteomes" id="UP000278962">
    <property type="component" value="Unassembled WGS sequence"/>
</dbReference>
<dbReference type="RefSeq" id="WP_147447761.1">
    <property type="nucleotide sequence ID" value="NZ_RBIL01000001.1"/>
</dbReference>
<name>A0A660LCA2_9ACTN</name>
<dbReference type="OrthoDB" id="5243872at2"/>
<feature type="signal peptide" evidence="1">
    <location>
        <begin position="1"/>
        <end position="23"/>
    </location>
</feature>
<keyword evidence="1" id="KW-0732">Signal</keyword>
<comment type="caution">
    <text evidence="2">The sequence shown here is derived from an EMBL/GenBank/DDBJ whole genome shotgun (WGS) entry which is preliminary data.</text>
</comment>
<organism evidence="2 3">
    <name type="scientific">Solirubrobacter pauli</name>
    <dbReference type="NCBI Taxonomy" id="166793"/>
    <lineage>
        <taxon>Bacteria</taxon>
        <taxon>Bacillati</taxon>
        <taxon>Actinomycetota</taxon>
        <taxon>Thermoleophilia</taxon>
        <taxon>Solirubrobacterales</taxon>
        <taxon>Solirubrobacteraceae</taxon>
        <taxon>Solirubrobacter</taxon>
    </lineage>
</organism>
<dbReference type="AlphaFoldDB" id="A0A660LCA2"/>
<proteinExistence type="predicted"/>
<protein>
    <submittedName>
        <fullName evidence="2">Uncharacterized protein</fullName>
    </submittedName>
</protein>
<dbReference type="EMBL" id="RBIL01000001">
    <property type="protein sequence ID" value="RKQ92687.1"/>
    <property type="molecule type" value="Genomic_DNA"/>
</dbReference>
<feature type="chain" id="PRO_5024975696" evidence="1">
    <location>
        <begin position="24"/>
        <end position="157"/>
    </location>
</feature>
<keyword evidence="3" id="KW-1185">Reference proteome</keyword>
<gene>
    <name evidence="2" type="ORF">C8N24_2540</name>
</gene>